<reference evidence="1 2" key="1">
    <citation type="journal article" date="2022" name="bioRxiv">
        <title>Genomics of Preaxostyla Flagellates Illuminates Evolutionary Transitions and the Path Towards Mitochondrial Loss.</title>
        <authorList>
            <person name="Novak L.V.F."/>
            <person name="Treitli S.C."/>
            <person name="Pyrih J."/>
            <person name="Halakuc P."/>
            <person name="Pipaliya S.V."/>
            <person name="Vacek V."/>
            <person name="Brzon O."/>
            <person name="Soukal P."/>
            <person name="Eme L."/>
            <person name="Dacks J.B."/>
            <person name="Karnkowska A."/>
            <person name="Elias M."/>
            <person name="Hampl V."/>
        </authorList>
    </citation>
    <scope>NUCLEOTIDE SEQUENCE [LARGE SCALE GENOMIC DNA]</scope>
    <source>
        <strain evidence="1">NAU3</strain>
        <tissue evidence="1">Gut</tissue>
    </source>
</reference>
<protein>
    <submittedName>
        <fullName evidence="1">Uncharacterized protein</fullName>
    </submittedName>
</protein>
<dbReference type="EMBL" id="JARBJD010000273">
    <property type="protein sequence ID" value="KAK2945088.1"/>
    <property type="molecule type" value="Genomic_DNA"/>
</dbReference>
<dbReference type="Proteomes" id="UP001281761">
    <property type="component" value="Unassembled WGS sequence"/>
</dbReference>
<comment type="caution">
    <text evidence="1">The sequence shown here is derived from an EMBL/GenBank/DDBJ whole genome shotgun (WGS) entry which is preliminary data.</text>
</comment>
<evidence type="ECO:0000313" key="2">
    <source>
        <dbReference type="Proteomes" id="UP001281761"/>
    </source>
</evidence>
<sequence length="731" mass="79597">MISECFFLNIDITASVIDVNGGSLEVESTHFRRITRTEGKGSAAIDALNPQSLEISASFCHCHSLEGVAGALNIVNSEDAYYGYLDVLLIGNKGKDDQTAHDILVSGVTQEDLTIVLSSSSEQPQIISDIDIEISSRRITSLMIVEDDVVADLMTTDIFVLSVEMCSHILPIPCSKQLSRHRHLGVRGSAILEVHSVLILLNTQHTAPVITVDAQSSFVLEKSVVSSDGGMSQRPFARSEGRLTFTEVMFVDMSFDGCSCIETTGGTMAFDGSHNSGSAGICSLSTNVDGAFLNAVNTNISLSDSVSVDCHARNGGAVFTKDCLSVHFGGFFIDCSAKERGGGFCSEHSGSISPQADFGSASPFVNCQAKLGGGFFLTLAPMMNFLLHSNQPELFHGQDISYPLFESCSAEKGAGAYLDGESGLSTQHLISSYNSLNDVLCLGSEFYISKSLAESIIENGRLVSEYFQSGGSLSSRSESDDGPYKHVEVEGYPQHSFNFKFPNIVVHDHNSIDLTGCLGEYFTLYCNSLRHIVDRFHTQTDNGRFLQVPIKLKDTMFLFETARVMKQSIKLILDDYEWLPRPERTKIVFGDDHNSEITVFIVVDTSGSVELSELKVDWDEDLTLCHLVDRTASMSILGSEIKIASALSFPLIACEAGTLVISTSSFLSTTSDIFGHPLVLCGMSTSFALNSAQSEMIVEMIVPPQTRQKYTNPFLFAKTQNSNYSFEIFAY</sequence>
<proteinExistence type="predicted"/>
<keyword evidence="2" id="KW-1185">Reference proteome</keyword>
<name>A0ABQ9X0I6_9EUKA</name>
<gene>
    <name evidence="1" type="ORF">BLNAU_19986</name>
</gene>
<organism evidence="1 2">
    <name type="scientific">Blattamonas nauphoetae</name>
    <dbReference type="NCBI Taxonomy" id="2049346"/>
    <lineage>
        <taxon>Eukaryota</taxon>
        <taxon>Metamonada</taxon>
        <taxon>Preaxostyla</taxon>
        <taxon>Oxymonadida</taxon>
        <taxon>Blattamonas</taxon>
    </lineage>
</organism>
<evidence type="ECO:0000313" key="1">
    <source>
        <dbReference type="EMBL" id="KAK2945088.1"/>
    </source>
</evidence>
<accession>A0ABQ9X0I6</accession>